<dbReference type="FunFam" id="1.10.10.10:FF:000001">
    <property type="entry name" value="LysR family transcriptional regulator"/>
    <property type="match status" value="1"/>
</dbReference>
<dbReference type="CDD" id="cd08421">
    <property type="entry name" value="PBP2_LTTR_like_1"/>
    <property type="match status" value="1"/>
</dbReference>
<dbReference type="InterPro" id="IPR036388">
    <property type="entry name" value="WH-like_DNA-bd_sf"/>
</dbReference>
<dbReference type="Gene3D" id="1.10.10.10">
    <property type="entry name" value="Winged helix-like DNA-binding domain superfamily/Winged helix DNA-binding domain"/>
    <property type="match status" value="1"/>
</dbReference>
<dbReference type="InterPro" id="IPR036390">
    <property type="entry name" value="WH_DNA-bd_sf"/>
</dbReference>
<protein>
    <submittedName>
        <fullName evidence="6">LysR family transcriptional regulator</fullName>
    </submittedName>
</protein>
<dbReference type="Pfam" id="PF00126">
    <property type="entry name" value="HTH_1"/>
    <property type="match status" value="1"/>
</dbReference>
<evidence type="ECO:0000259" key="5">
    <source>
        <dbReference type="PROSITE" id="PS50931"/>
    </source>
</evidence>
<dbReference type="InterPro" id="IPR005119">
    <property type="entry name" value="LysR_subst-bd"/>
</dbReference>
<dbReference type="GO" id="GO:0005829">
    <property type="term" value="C:cytosol"/>
    <property type="evidence" value="ECO:0007669"/>
    <property type="project" value="TreeGrafter"/>
</dbReference>
<evidence type="ECO:0000256" key="2">
    <source>
        <dbReference type="ARBA" id="ARBA00023015"/>
    </source>
</evidence>
<comment type="caution">
    <text evidence="6">The sequence shown here is derived from an EMBL/GenBank/DDBJ whole genome shotgun (WGS) entry which is preliminary data.</text>
</comment>
<dbReference type="SUPFAM" id="SSF46785">
    <property type="entry name" value="Winged helix' DNA-binding domain"/>
    <property type="match status" value="1"/>
</dbReference>
<dbReference type="InterPro" id="IPR000847">
    <property type="entry name" value="LysR_HTH_N"/>
</dbReference>
<keyword evidence="3" id="KW-0238">DNA-binding</keyword>
<dbReference type="EMBL" id="PRLP01000073">
    <property type="protein sequence ID" value="PPC75694.1"/>
    <property type="molecule type" value="Genomic_DNA"/>
</dbReference>
<sequence>MRYFDPVSLRLFVAVCEENSVLHAAEREAIVPSAVSKRLTALEEQAGVDLLIRSRKGVTLTPAGQSLLRYARQMLNSMEAMHAELAEFSTGVHGHVRIFASMSATVEHLPEDVGGFIRRHHTVRVSVEEKVSSEILRGVEDGRADLGICWNSGFIRNVQTFPYRHDRLSVVVHPSHPLASRETVSFEESLAFEHIMIQPGSVVQLTQQRQAVAMGKTIRSRIQVATFDAACRMVAANLAVAVIPYEIAVPFQHALGLVAVPMQDEWAFRDFVICIRDQASLSVPARLMLEHLTKAAQETPASAVQPASE</sequence>
<feature type="domain" description="HTH lysR-type" evidence="5">
    <location>
        <begin position="4"/>
        <end position="61"/>
    </location>
</feature>
<name>A0A2S5KLI4_9PROT</name>
<dbReference type="OrthoDB" id="5293730at2"/>
<dbReference type="SUPFAM" id="SSF53850">
    <property type="entry name" value="Periplasmic binding protein-like II"/>
    <property type="match status" value="1"/>
</dbReference>
<dbReference type="Proteomes" id="UP000238196">
    <property type="component" value="Unassembled WGS sequence"/>
</dbReference>
<reference evidence="6 7" key="1">
    <citation type="submission" date="2018-02" db="EMBL/GenBank/DDBJ databases">
        <title>novel marine gammaproteobacteria from coastal saline agro ecosystem.</title>
        <authorList>
            <person name="Krishnan R."/>
            <person name="Ramesh Kumar N."/>
        </authorList>
    </citation>
    <scope>NUCLEOTIDE SEQUENCE [LARGE SCALE GENOMIC DNA]</scope>
    <source>
        <strain evidence="6 7">228</strain>
    </source>
</reference>
<organism evidence="6 7">
    <name type="scientific">Proteobacteria bacterium 228</name>
    <dbReference type="NCBI Taxonomy" id="2083153"/>
    <lineage>
        <taxon>Bacteria</taxon>
        <taxon>Pseudomonadati</taxon>
        <taxon>Pseudomonadota</taxon>
    </lineage>
</organism>
<proteinExistence type="inferred from homology"/>
<keyword evidence="2" id="KW-0805">Transcription regulation</keyword>
<comment type="similarity">
    <text evidence="1">Belongs to the LysR transcriptional regulatory family.</text>
</comment>
<dbReference type="GO" id="GO:0003700">
    <property type="term" value="F:DNA-binding transcription factor activity"/>
    <property type="evidence" value="ECO:0007669"/>
    <property type="project" value="InterPro"/>
</dbReference>
<evidence type="ECO:0000256" key="4">
    <source>
        <dbReference type="ARBA" id="ARBA00023163"/>
    </source>
</evidence>
<evidence type="ECO:0000256" key="3">
    <source>
        <dbReference type="ARBA" id="ARBA00023125"/>
    </source>
</evidence>
<dbReference type="AlphaFoldDB" id="A0A2S5KLI4"/>
<dbReference type="PROSITE" id="PS50931">
    <property type="entry name" value="HTH_LYSR"/>
    <property type="match status" value="1"/>
</dbReference>
<dbReference type="GO" id="GO:0003677">
    <property type="term" value="F:DNA binding"/>
    <property type="evidence" value="ECO:0007669"/>
    <property type="project" value="UniProtKB-KW"/>
</dbReference>
<evidence type="ECO:0000313" key="7">
    <source>
        <dbReference type="Proteomes" id="UP000238196"/>
    </source>
</evidence>
<keyword evidence="4" id="KW-0804">Transcription</keyword>
<dbReference type="Pfam" id="PF03466">
    <property type="entry name" value="LysR_substrate"/>
    <property type="match status" value="1"/>
</dbReference>
<evidence type="ECO:0000256" key="1">
    <source>
        <dbReference type="ARBA" id="ARBA00009437"/>
    </source>
</evidence>
<dbReference type="PANTHER" id="PTHR30419">
    <property type="entry name" value="HTH-TYPE TRANSCRIPTIONAL REGULATOR YBHD"/>
    <property type="match status" value="1"/>
</dbReference>
<gene>
    <name evidence="6" type="ORF">C4K68_19165</name>
</gene>
<dbReference type="InterPro" id="IPR050950">
    <property type="entry name" value="HTH-type_LysR_regulators"/>
</dbReference>
<accession>A0A2S5KLI4</accession>
<dbReference type="PANTHER" id="PTHR30419:SF2">
    <property type="entry name" value="LYSR FAMILY TRANSCRIPTIONAL REGULATOR"/>
    <property type="match status" value="1"/>
</dbReference>
<dbReference type="Gene3D" id="3.40.190.290">
    <property type="match status" value="1"/>
</dbReference>
<evidence type="ECO:0000313" key="6">
    <source>
        <dbReference type="EMBL" id="PPC75694.1"/>
    </source>
</evidence>